<accession>A0ABU9Y732</accession>
<dbReference type="Proteomes" id="UP001419910">
    <property type="component" value="Unassembled WGS sequence"/>
</dbReference>
<dbReference type="EMBL" id="JBDIME010000019">
    <property type="protein sequence ID" value="MEN2791613.1"/>
    <property type="molecule type" value="Genomic_DNA"/>
</dbReference>
<evidence type="ECO:0000313" key="2">
    <source>
        <dbReference type="Proteomes" id="UP001419910"/>
    </source>
</evidence>
<sequence>MPRRGPDDLTENAADFRKLVAREDIHPGLIIPPNVTRDASLALLLAAITYLETLGSPSEIIVNHIVEVDADGAMRLYPLP</sequence>
<keyword evidence="2" id="KW-1185">Reference proteome</keyword>
<protein>
    <submittedName>
        <fullName evidence="1">Uncharacterized protein</fullName>
    </submittedName>
</protein>
<evidence type="ECO:0000313" key="1">
    <source>
        <dbReference type="EMBL" id="MEN2791613.1"/>
    </source>
</evidence>
<organism evidence="1 2">
    <name type="scientific">Sphingomonas oligophenolica</name>
    <dbReference type="NCBI Taxonomy" id="301154"/>
    <lineage>
        <taxon>Bacteria</taxon>
        <taxon>Pseudomonadati</taxon>
        <taxon>Pseudomonadota</taxon>
        <taxon>Alphaproteobacteria</taxon>
        <taxon>Sphingomonadales</taxon>
        <taxon>Sphingomonadaceae</taxon>
        <taxon>Sphingomonas</taxon>
    </lineage>
</organism>
<dbReference type="RefSeq" id="WP_343892137.1">
    <property type="nucleotide sequence ID" value="NZ_BAAAEH010000050.1"/>
</dbReference>
<name>A0ABU9Y732_9SPHN</name>
<proteinExistence type="predicted"/>
<reference evidence="1 2" key="1">
    <citation type="submission" date="2024-05" db="EMBL/GenBank/DDBJ databases">
        <authorList>
            <person name="Liu Q."/>
            <person name="Xin Y.-H."/>
        </authorList>
    </citation>
    <scope>NUCLEOTIDE SEQUENCE [LARGE SCALE GENOMIC DNA]</scope>
    <source>
        <strain evidence="1 2">CGMCC 1.10181</strain>
    </source>
</reference>
<gene>
    <name evidence="1" type="ORF">ABC974_18415</name>
</gene>
<comment type="caution">
    <text evidence="1">The sequence shown here is derived from an EMBL/GenBank/DDBJ whole genome shotgun (WGS) entry which is preliminary data.</text>
</comment>